<feature type="region of interest" description="Disordered" evidence="1">
    <location>
        <begin position="14"/>
        <end position="37"/>
    </location>
</feature>
<dbReference type="RefSeq" id="XP_062696777.1">
    <property type="nucleotide sequence ID" value="XM_062836505.1"/>
</dbReference>
<comment type="caution">
    <text evidence="2">The sequence shown here is derived from an EMBL/GenBank/DDBJ whole genome shotgun (WGS) entry which is preliminary data.</text>
</comment>
<gene>
    <name evidence="2" type="ORF">B0T23DRAFT_369292</name>
</gene>
<keyword evidence="3" id="KW-1185">Reference proteome</keyword>
<accession>A0AAJ0IF81</accession>
<reference evidence="2 3" key="1">
    <citation type="journal article" date="2023" name="Mol. Phylogenet. Evol.">
        <title>Genome-scale phylogeny and comparative genomics of the fungal order Sordariales.</title>
        <authorList>
            <person name="Hensen N."/>
            <person name="Bonometti L."/>
            <person name="Westerberg I."/>
            <person name="Brannstrom I.O."/>
            <person name="Guillou S."/>
            <person name="Cros-Aarteil S."/>
            <person name="Calhoun S."/>
            <person name="Haridas S."/>
            <person name="Kuo A."/>
            <person name="Mondo S."/>
            <person name="Pangilinan J."/>
            <person name="Riley R."/>
            <person name="LaButti K."/>
            <person name="Andreopoulos B."/>
            <person name="Lipzen A."/>
            <person name="Chen C."/>
            <person name="Yan M."/>
            <person name="Daum C."/>
            <person name="Ng V."/>
            <person name="Clum A."/>
            <person name="Steindorff A."/>
            <person name="Ohm R.A."/>
            <person name="Martin F."/>
            <person name="Silar P."/>
            <person name="Natvig D.O."/>
            <person name="Lalanne C."/>
            <person name="Gautier V."/>
            <person name="Ament-Velasquez S.L."/>
            <person name="Kruys A."/>
            <person name="Hutchinson M.I."/>
            <person name="Powell A.J."/>
            <person name="Barry K."/>
            <person name="Miller A.N."/>
            <person name="Grigoriev I.V."/>
            <person name="Debuchy R."/>
            <person name="Gladieux P."/>
            <person name="Hiltunen Thoren M."/>
            <person name="Johannesson H."/>
        </authorList>
    </citation>
    <scope>NUCLEOTIDE SEQUENCE [LARGE SCALE GENOMIC DNA]</scope>
    <source>
        <strain evidence="2 3">FGSC 10403</strain>
    </source>
</reference>
<proteinExistence type="predicted"/>
<protein>
    <submittedName>
        <fullName evidence="2">Uncharacterized protein</fullName>
    </submittedName>
</protein>
<name>A0AAJ0IF81_9PEZI</name>
<dbReference type="GeneID" id="87874127"/>
<evidence type="ECO:0000313" key="3">
    <source>
        <dbReference type="Proteomes" id="UP001285908"/>
    </source>
</evidence>
<sequence>MVVSPFRVVVGTYTSAQRSKPRRQAKTGSNGERDPLQIQQDGFCRSACVINEELIRRMILVNITSAGGDRLEVSKGRPRLGIPDSNCDDSSPRKDRGKDNQSSRADEEVKEGKSRACVQGCACVSVCPCP</sequence>
<evidence type="ECO:0000313" key="2">
    <source>
        <dbReference type="EMBL" id="KAK3499144.1"/>
    </source>
</evidence>
<evidence type="ECO:0000256" key="1">
    <source>
        <dbReference type="SAM" id="MobiDB-lite"/>
    </source>
</evidence>
<feature type="compositionally biased region" description="Basic and acidic residues" evidence="1">
    <location>
        <begin position="90"/>
        <end position="114"/>
    </location>
</feature>
<organism evidence="2 3">
    <name type="scientific">Neurospora hispaniola</name>
    <dbReference type="NCBI Taxonomy" id="588809"/>
    <lineage>
        <taxon>Eukaryota</taxon>
        <taxon>Fungi</taxon>
        <taxon>Dikarya</taxon>
        <taxon>Ascomycota</taxon>
        <taxon>Pezizomycotina</taxon>
        <taxon>Sordariomycetes</taxon>
        <taxon>Sordariomycetidae</taxon>
        <taxon>Sordariales</taxon>
        <taxon>Sordariaceae</taxon>
        <taxon>Neurospora</taxon>
    </lineage>
</organism>
<feature type="region of interest" description="Disordered" evidence="1">
    <location>
        <begin position="67"/>
        <end position="114"/>
    </location>
</feature>
<dbReference type="EMBL" id="JAULSX010000001">
    <property type="protein sequence ID" value="KAK3499144.1"/>
    <property type="molecule type" value="Genomic_DNA"/>
</dbReference>
<dbReference type="AlphaFoldDB" id="A0AAJ0IF81"/>
<dbReference type="Proteomes" id="UP001285908">
    <property type="component" value="Unassembled WGS sequence"/>
</dbReference>